<dbReference type="AlphaFoldDB" id="A0A161XD77"/>
<accession>A0A161XD77</accession>
<comment type="caution">
    <text evidence="1">The sequence shown here is derived from an EMBL/GenBank/DDBJ whole genome shotgun (WGS) entry which is preliminary data.</text>
</comment>
<proteinExistence type="predicted"/>
<dbReference type="Proteomes" id="UP000076603">
    <property type="component" value="Unassembled WGS sequence"/>
</dbReference>
<name>A0A161XD77_9CLOT</name>
<evidence type="ECO:0000313" key="2">
    <source>
        <dbReference type="Proteomes" id="UP000076603"/>
    </source>
</evidence>
<keyword evidence="2" id="KW-1185">Reference proteome</keyword>
<protein>
    <submittedName>
        <fullName evidence="1">Uncharacterized protein</fullName>
    </submittedName>
</protein>
<dbReference type="RefSeq" id="WP_066621655.1">
    <property type="nucleotide sequence ID" value="NZ_FQXL01000004.1"/>
</dbReference>
<dbReference type="STRING" id="1121326.CLMAG_20950"/>
<sequence>MWIVNEKKQREFLGGKDSWPEVIKEAEKCPFFRFDVDEEVIEEEVIACYNCIFRRWTDKSFACCHSAKME</sequence>
<evidence type="ECO:0000313" key="1">
    <source>
        <dbReference type="EMBL" id="KZL92286.1"/>
    </source>
</evidence>
<gene>
    <name evidence="1" type="ORF">CLMAG_20950</name>
</gene>
<dbReference type="PATRIC" id="fig|1121326.3.peg.2086"/>
<reference evidence="1 2" key="1">
    <citation type="submission" date="2016-04" db="EMBL/GenBank/DDBJ databases">
        <title>Genome sequence of Clostridium magnum DSM 2767.</title>
        <authorList>
            <person name="Poehlein A."/>
            <person name="Uhlig R."/>
            <person name="Fischer R."/>
            <person name="Bahl H."/>
            <person name="Daniel R."/>
        </authorList>
    </citation>
    <scope>NUCLEOTIDE SEQUENCE [LARGE SCALE GENOMIC DNA]</scope>
    <source>
        <strain evidence="1 2">DSM 2767</strain>
    </source>
</reference>
<dbReference type="EMBL" id="LWAE01000002">
    <property type="protein sequence ID" value="KZL92286.1"/>
    <property type="molecule type" value="Genomic_DNA"/>
</dbReference>
<organism evidence="1 2">
    <name type="scientific">Clostridium magnum DSM 2767</name>
    <dbReference type="NCBI Taxonomy" id="1121326"/>
    <lineage>
        <taxon>Bacteria</taxon>
        <taxon>Bacillati</taxon>
        <taxon>Bacillota</taxon>
        <taxon>Clostridia</taxon>
        <taxon>Eubacteriales</taxon>
        <taxon>Clostridiaceae</taxon>
        <taxon>Clostridium</taxon>
    </lineage>
</organism>
<dbReference type="OrthoDB" id="5359740at2"/>